<protein>
    <submittedName>
        <fullName evidence="1">Uncharacterized protein</fullName>
    </submittedName>
</protein>
<organism evidence="1 2">
    <name type="scientific">Clostridium novyi A str. 4552</name>
    <dbReference type="NCBI Taxonomy" id="1444289"/>
    <lineage>
        <taxon>Bacteria</taxon>
        <taxon>Bacillati</taxon>
        <taxon>Bacillota</taxon>
        <taxon>Clostridia</taxon>
        <taxon>Eubacteriales</taxon>
        <taxon>Clostridiaceae</taxon>
        <taxon>Clostridium</taxon>
    </lineage>
</organism>
<proteinExistence type="predicted"/>
<evidence type="ECO:0000313" key="2">
    <source>
        <dbReference type="Proteomes" id="UP000030012"/>
    </source>
</evidence>
<gene>
    <name evidence="1" type="ORF">Z968_05860</name>
</gene>
<dbReference type="EMBL" id="JENJ01000020">
    <property type="protein sequence ID" value="KGM96563.1"/>
    <property type="molecule type" value="Genomic_DNA"/>
</dbReference>
<sequence length="109" mass="11779">MNEDKIVKIQNSVNKNMKLASHFSKYIGQTVTIFVTTGGEGGLGFTGVVLSVNRCFLRLITRIGSAPECPVSNGCSFPVDNDYKIVCNNLGSITDIPIDKIVAFTHNAL</sequence>
<dbReference type="Proteomes" id="UP000030012">
    <property type="component" value="Unassembled WGS sequence"/>
</dbReference>
<evidence type="ECO:0000313" key="1">
    <source>
        <dbReference type="EMBL" id="KGM96563.1"/>
    </source>
</evidence>
<dbReference type="OrthoDB" id="1934755at2"/>
<accession>A0A0A0I7J8</accession>
<reference evidence="1 2" key="1">
    <citation type="submission" date="2014-01" db="EMBL/GenBank/DDBJ databases">
        <title>Plasmidome dynamics in the species complex Clostridium novyi sensu lato converts strains of independent lineages into distinctly different pathogens.</title>
        <authorList>
            <person name="Skarin H."/>
            <person name="Segerman B."/>
        </authorList>
    </citation>
    <scope>NUCLEOTIDE SEQUENCE [LARGE SCALE GENOMIC DNA]</scope>
    <source>
        <strain evidence="1 2">4552</strain>
    </source>
</reference>
<name>A0A0A0I7J8_CLONO</name>
<dbReference type="AlphaFoldDB" id="A0A0A0I7J8"/>
<comment type="caution">
    <text evidence="1">The sequence shown here is derived from an EMBL/GenBank/DDBJ whole genome shotgun (WGS) entry which is preliminary data.</text>
</comment>